<sequence>MPATVSDLIVGGFGLISVISGFFGLIYPEMILEIMHLTVVDRSVRQSADYTITFLICLSIASFNIGLYYLIAVWYRWKKFYKLTVMFRFLTFFVLALTIANNSLPKCLIAVAV</sequence>
<keyword evidence="11" id="KW-1185">Reference proteome</keyword>
<reference evidence="9" key="1">
    <citation type="submission" date="2021-02" db="EMBL/GenBank/DDBJ databases">
        <authorList>
            <person name="Nowell W R."/>
        </authorList>
    </citation>
    <scope>NUCLEOTIDE SEQUENCE</scope>
</reference>
<dbReference type="Proteomes" id="UP000663870">
    <property type="component" value="Unassembled WGS sequence"/>
</dbReference>
<comment type="caution">
    <text evidence="9">The sequence shown here is derived from an EMBL/GenBank/DDBJ whole genome shotgun (WGS) entry which is preliminary data.</text>
</comment>
<evidence type="ECO:0000313" key="10">
    <source>
        <dbReference type="Proteomes" id="UP000663836"/>
    </source>
</evidence>
<feature type="transmembrane region" description="Helical" evidence="1">
    <location>
        <begin position="48"/>
        <end position="74"/>
    </location>
</feature>
<protein>
    <submittedName>
        <fullName evidence="9">Uncharacterized protein</fullName>
    </submittedName>
</protein>
<evidence type="ECO:0000313" key="6">
    <source>
        <dbReference type="EMBL" id="CAF1605188.1"/>
    </source>
</evidence>
<accession>A0A819TME1</accession>
<dbReference type="Proteomes" id="UP000663864">
    <property type="component" value="Unassembled WGS sequence"/>
</dbReference>
<dbReference type="EMBL" id="CAJOBE010007675">
    <property type="protein sequence ID" value="CAF4042858.1"/>
    <property type="molecule type" value="Genomic_DNA"/>
</dbReference>
<gene>
    <name evidence="8" type="ORF">FNK824_LOCUS28277</name>
    <name evidence="9" type="ORF">JBS370_LOCUS30491</name>
    <name evidence="6" type="ORF">JXQ802_LOCUS48766</name>
    <name evidence="7" type="ORF">OTI717_LOCUS29401</name>
    <name evidence="2" type="ORF">PYM288_LOCUS32733</name>
    <name evidence="3" type="ORF">RFH988_LOCUS35370</name>
    <name evidence="5" type="ORF">SEV965_LOCUS35062</name>
    <name evidence="4" type="ORF">ZHD862_LOCUS35537</name>
</gene>
<evidence type="ECO:0000313" key="3">
    <source>
        <dbReference type="EMBL" id="CAF1414685.1"/>
    </source>
</evidence>
<feature type="transmembrane region" description="Helical" evidence="1">
    <location>
        <begin position="6"/>
        <end position="27"/>
    </location>
</feature>
<dbReference type="Proteomes" id="UP000663889">
    <property type="component" value="Unassembled WGS sequence"/>
</dbReference>
<dbReference type="EMBL" id="CAJNOL010005440">
    <property type="protein sequence ID" value="CAF1605188.1"/>
    <property type="molecule type" value="Genomic_DNA"/>
</dbReference>
<dbReference type="EMBL" id="CAJNOH010004050">
    <property type="protein sequence ID" value="CAF1357963.1"/>
    <property type="molecule type" value="Genomic_DNA"/>
</dbReference>
<keyword evidence="1" id="KW-0812">Transmembrane</keyword>
<dbReference type="Proteomes" id="UP000663854">
    <property type="component" value="Unassembled WGS sequence"/>
</dbReference>
<proteinExistence type="predicted"/>
<dbReference type="OrthoDB" id="10042947at2759"/>
<dbReference type="AlphaFoldDB" id="A0A819TME1"/>
<dbReference type="EMBL" id="CAJOAX010007387">
    <property type="protein sequence ID" value="CAF4008297.1"/>
    <property type="molecule type" value="Genomic_DNA"/>
</dbReference>
<dbReference type="Proteomes" id="UP000663882">
    <property type="component" value="Unassembled WGS sequence"/>
</dbReference>
<name>A0A819TME1_9BILA</name>
<evidence type="ECO:0000313" key="9">
    <source>
        <dbReference type="EMBL" id="CAF4077197.1"/>
    </source>
</evidence>
<dbReference type="EMBL" id="CAJNOO010005343">
    <property type="protein sequence ID" value="CAF1414685.1"/>
    <property type="molecule type" value="Genomic_DNA"/>
</dbReference>
<organism evidence="9 10">
    <name type="scientific">Rotaria sordida</name>
    <dbReference type="NCBI Taxonomy" id="392033"/>
    <lineage>
        <taxon>Eukaryota</taxon>
        <taxon>Metazoa</taxon>
        <taxon>Spiralia</taxon>
        <taxon>Gnathifera</taxon>
        <taxon>Rotifera</taxon>
        <taxon>Eurotatoria</taxon>
        <taxon>Bdelloidea</taxon>
        <taxon>Philodinida</taxon>
        <taxon>Philodinidae</taxon>
        <taxon>Rotaria</taxon>
    </lineage>
</organism>
<dbReference type="Proteomes" id="UP000663836">
    <property type="component" value="Unassembled WGS sequence"/>
</dbReference>
<evidence type="ECO:0000313" key="5">
    <source>
        <dbReference type="EMBL" id="CAF1480274.1"/>
    </source>
</evidence>
<dbReference type="Proteomes" id="UP000663823">
    <property type="component" value="Unassembled WGS sequence"/>
</dbReference>
<keyword evidence="1" id="KW-1133">Transmembrane helix</keyword>
<dbReference type="Proteomes" id="UP000663874">
    <property type="component" value="Unassembled WGS sequence"/>
</dbReference>
<evidence type="ECO:0000313" key="2">
    <source>
        <dbReference type="EMBL" id="CAF1357963.1"/>
    </source>
</evidence>
<evidence type="ECO:0000256" key="1">
    <source>
        <dbReference type="SAM" id="Phobius"/>
    </source>
</evidence>
<evidence type="ECO:0000313" key="11">
    <source>
        <dbReference type="Proteomes" id="UP000663870"/>
    </source>
</evidence>
<evidence type="ECO:0000313" key="8">
    <source>
        <dbReference type="EMBL" id="CAF4042858.1"/>
    </source>
</evidence>
<evidence type="ECO:0000313" key="7">
    <source>
        <dbReference type="EMBL" id="CAF4008297.1"/>
    </source>
</evidence>
<feature type="transmembrane region" description="Helical" evidence="1">
    <location>
        <begin position="80"/>
        <end position="100"/>
    </location>
</feature>
<dbReference type="EMBL" id="CAJNOU010005504">
    <property type="protein sequence ID" value="CAF1480274.1"/>
    <property type="molecule type" value="Genomic_DNA"/>
</dbReference>
<dbReference type="EMBL" id="CAJOBD010007060">
    <property type="protein sequence ID" value="CAF4077197.1"/>
    <property type="molecule type" value="Genomic_DNA"/>
</dbReference>
<dbReference type="EMBL" id="CAJNOT010005172">
    <property type="protein sequence ID" value="CAF1457422.1"/>
    <property type="molecule type" value="Genomic_DNA"/>
</dbReference>
<evidence type="ECO:0000313" key="4">
    <source>
        <dbReference type="EMBL" id="CAF1457422.1"/>
    </source>
</evidence>
<keyword evidence="1" id="KW-0472">Membrane</keyword>